<feature type="coiled-coil region" evidence="1">
    <location>
        <begin position="200"/>
        <end position="233"/>
    </location>
</feature>
<feature type="domain" description="YhaN AAA" evidence="2">
    <location>
        <begin position="1"/>
        <end position="210"/>
    </location>
</feature>
<dbReference type="AlphaFoldDB" id="A0A5C6E4X3"/>
<dbReference type="OrthoDB" id="9764467at2"/>
<evidence type="ECO:0000313" key="3">
    <source>
        <dbReference type="EMBL" id="TWU43735.1"/>
    </source>
</evidence>
<feature type="coiled-coil region" evidence="1">
    <location>
        <begin position="495"/>
        <end position="529"/>
    </location>
</feature>
<dbReference type="SUPFAM" id="SSF52540">
    <property type="entry name" value="P-loop containing nucleoside triphosphate hydrolases"/>
    <property type="match status" value="1"/>
</dbReference>
<dbReference type="InterPro" id="IPR027417">
    <property type="entry name" value="P-loop_NTPase"/>
</dbReference>
<feature type="coiled-coil region" evidence="1">
    <location>
        <begin position="990"/>
        <end position="1017"/>
    </location>
</feature>
<sequence length="1176" mass="132673">MRIRQLDLIRIGPFNNQTLSFEQGDFGLHLVYGPNEAGKSSTLRALTHWLFGFPGETKSRDHFQHAYKNLRVGGTIEDHDGETLTCVRRHGGQKSLRGENDKGALDPAVLSAFLCGLTQQQFQTQFGIDSKQLVEGGKTIAKGGGELGESLFAAGSGSANMPGLRSSLDSQCDHLFKPSTATKPQVNAAISAFNAARKEVRELSVKSNDWKRQAEELEELRAEKVELDKAQIKCRGRRDRSDRILKALPLIGTLKDKERELEEVGHVARLSDDFVTRRVTVTEGLANAKTSHKTTSDELESLNAKLEKLGQPPMILEHASEVESLFEDLSLYRQALRVLPDQRAEFQQCESRAISLLKTLGKEPDLHNADGLRIKPATRAKIRDLADQRSERLTTVEKTKRDLDKKNRDLDAVLESIAQLDEPDDPKRLKRAVADAQNLGDIDSRIDQLAKSLTTQQSEMEAELNRLPMWSGGIEELRQRSVPTTEMVDSLADQFASNARSIEKLEGNIRDLKDELARANEDLHALTLNQDVPSEEQLENARNLRDRALETTEQIARTGVPDRLLHAIEDLRSRLETCDEIADRLRREANLVRDKARFIATIKRCETRITDRADELRRCEADRQKLSSRWLDIWQAAGILPDSSASMPTPTEMKNWLVRYEKLVANTNELERTKAELRAEQQKRQQAIDSMVAIDPSSNRECCKESERISPILDACRDRIEQVDTVIAKAKQLENRRQDLLNERDSAESLYEEAKAEKDIWQTEWGNAMLAIEGDGSLSANEARAVLETIDKLTSELKNAAKLRDDVQNRTAEIQSYEASVRELYKKLNDNKEDVSEINVEAIVSQWHDQLKRTRNIQTTRDEWLLQHRHFEKQQREAAAKMETLTASLKQLCSEAGCDHPDQLPEIERMSLCRQTIEQSVSEIKSELRGLAHGVELETFVAEAMKEDADQLAPQIQQLDEEHTKIEARRQELWKTILGKENDLDRIDGNDRAAAANERAEEALARARTHAEDYIRAKLGSILLRTAVTRYRQRNQGPILSRASELFSRFTLGSFSGLEADSTDQEDNVLVGVRGDDATKLVHVDEMSEGTCDQLFLALRLASLEVYLQSNPPFPFIVDDILSNFDDARAAATFAALAELSTKTQVILLTHHQHLVDIAKGQVSDNVLFVHSLNRL</sequence>
<dbReference type="PANTHER" id="PTHR41259">
    <property type="entry name" value="DOUBLE-STRAND BREAK REPAIR RAD50 ATPASE, PUTATIVE-RELATED"/>
    <property type="match status" value="1"/>
</dbReference>
<organism evidence="3 4">
    <name type="scientific">Novipirellula aureliae</name>
    <dbReference type="NCBI Taxonomy" id="2527966"/>
    <lineage>
        <taxon>Bacteria</taxon>
        <taxon>Pseudomonadati</taxon>
        <taxon>Planctomycetota</taxon>
        <taxon>Planctomycetia</taxon>
        <taxon>Pirellulales</taxon>
        <taxon>Pirellulaceae</taxon>
        <taxon>Novipirellula</taxon>
    </lineage>
</organism>
<evidence type="ECO:0000256" key="1">
    <source>
        <dbReference type="SAM" id="Coils"/>
    </source>
</evidence>
<dbReference type="RefSeq" id="WP_146598822.1">
    <property type="nucleotide sequence ID" value="NZ_SJPY01000002.1"/>
</dbReference>
<dbReference type="PANTHER" id="PTHR41259:SF1">
    <property type="entry name" value="DOUBLE-STRAND BREAK REPAIR RAD50 ATPASE, PUTATIVE-RELATED"/>
    <property type="match status" value="1"/>
</dbReference>
<evidence type="ECO:0000313" key="4">
    <source>
        <dbReference type="Proteomes" id="UP000315471"/>
    </source>
</evidence>
<dbReference type="Gene3D" id="3.40.50.300">
    <property type="entry name" value="P-loop containing nucleotide triphosphate hydrolases"/>
    <property type="match status" value="2"/>
</dbReference>
<dbReference type="Proteomes" id="UP000315471">
    <property type="component" value="Unassembled WGS sequence"/>
</dbReference>
<gene>
    <name evidence="3" type="ORF">Q31b_12640</name>
</gene>
<feature type="coiled-coil region" evidence="1">
    <location>
        <begin position="723"/>
        <end position="834"/>
    </location>
</feature>
<comment type="caution">
    <text evidence="3">The sequence shown here is derived from an EMBL/GenBank/DDBJ whole genome shotgun (WGS) entry which is preliminary data.</text>
</comment>
<keyword evidence="1" id="KW-0175">Coiled coil</keyword>
<keyword evidence="4" id="KW-1185">Reference proteome</keyword>
<proteinExistence type="predicted"/>
<name>A0A5C6E4X3_9BACT</name>
<dbReference type="InterPro" id="IPR038734">
    <property type="entry name" value="YhaN_AAA"/>
</dbReference>
<evidence type="ECO:0000259" key="2">
    <source>
        <dbReference type="Pfam" id="PF13514"/>
    </source>
</evidence>
<protein>
    <submittedName>
        <fullName evidence="3">Chromosome segregation protein</fullName>
    </submittedName>
</protein>
<dbReference type="EMBL" id="SJPY01000002">
    <property type="protein sequence ID" value="TWU43735.1"/>
    <property type="molecule type" value="Genomic_DNA"/>
</dbReference>
<accession>A0A5C6E4X3</accession>
<dbReference type="Pfam" id="PF13514">
    <property type="entry name" value="AAA_27"/>
    <property type="match status" value="1"/>
</dbReference>
<feature type="coiled-coil region" evidence="1">
    <location>
        <begin position="660"/>
        <end position="690"/>
    </location>
</feature>
<reference evidence="3 4" key="1">
    <citation type="submission" date="2019-02" db="EMBL/GenBank/DDBJ databases">
        <title>Deep-cultivation of Planctomycetes and their phenomic and genomic characterization uncovers novel biology.</title>
        <authorList>
            <person name="Wiegand S."/>
            <person name="Jogler M."/>
            <person name="Boedeker C."/>
            <person name="Pinto D."/>
            <person name="Vollmers J."/>
            <person name="Rivas-Marin E."/>
            <person name="Kohn T."/>
            <person name="Peeters S.H."/>
            <person name="Heuer A."/>
            <person name="Rast P."/>
            <person name="Oberbeckmann S."/>
            <person name="Bunk B."/>
            <person name="Jeske O."/>
            <person name="Meyerdierks A."/>
            <person name="Storesund J.E."/>
            <person name="Kallscheuer N."/>
            <person name="Luecker S."/>
            <person name="Lage O.M."/>
            <person name="Pohl T."/>
            <person name="Merkel B.J."/>
            <person name="Hornburger P."/>
            <person name="Mueller R.-W."/>
            <person name="Bruemmer F."/>
            <person name="Labrenz M."/>
            <person name="Spormann A.M."/>
            <person name="Op Den Camp H."/>
            <person name="Overmann J."/>
            <person name="Amann R."/>
            <person name="Jetten M.S.M."/>
            <person name="Mascher T."/>
            <person name="Medema M.H."/>
            <person name="Devos D.P."/>
            <person name="Kaster A.-K."/>
            <person name="Ovreas L."/>
            <person name="Rohde M."/>
            <person name="Galperin M.Y."/>
            <person name="Jogler C."/>
        </authorList>
    </citation>
    <scope>NUCLEOTIDE SEQUENCE [LARGE SCALE GENOMIC DNA]</scope>
    <source>
        <strain evidence="3 4">Q31b</strain>
    </source>
</reference>